<protein>
    <submittedName>
        <fullName evidence="2">DUF2680 domain-containing protein</fullName>
    </submittedName>
</protein>
<proteinExistence type="predicted"/>
<evidence type="ECO:0000313" key="2">
    <source>
        <dbReference type="EMBL" id="MDT8900142.1"/>
    </source>
</evidence>
<sequence length="128" mass="14367">MKKVSMFAIVALLILSFTASAFAAPAPAPAQNNWYCPYYGQYYNNLTDQQKEQIATWHKQSIEQRKQMLQQQVQWGWITQAQADQQITWMEQGVANGTLACGMMGGHNMGGMMMGPGMMGMGMGMRCW</sequence>
<keyword evidence="3" id="KW-1185">Reference proteome</keyword>
<feature type="signal peptide" evidence="1">
    <location>
        <begin position="1"/>
        <end position="23"/>
    </location>
</feature>
<dbReference type="InterPro" id="IPR024485">
    <property type="entry name" value="DUF2680"/>
</dbReference>
<accession>A0ABU3NTK8</accession>
<reference evidence="2 3" key="1">
    <citation type="submission" date="2023-07" db="EMBL/GenBank/DDBJ databases">
        <title>The novel representative of Negativicutes class, Anaeroselena agilis gen. nov. sp. nov.</title>
        <authorList>
            <person name="Prokofeva M.I."/>
            <person name="Elcheninov A.G."/>
            <person name="Klyukina A."/>
            <person name="Kublanov I.V."/>
            <person name="Frolov E.N."/>
            <person name="Podosokorskaya O.A."/>
        </authorList>
    </citation>
    <scope>NUCLEOTIDE SEQUENCE [LARGE SCALE GENOMIC DNA]</scope>
    <source>
        <strain evidence="2 3">4137-cl</strain>
    </source>
</reference>
<dbReference type="RefSeq" id="WP_413778700.1">
    <property type="nucleotide sequence ID" value="NZ_JAUOZS010000001.1"/>
</dbReference>
<feature type="chain" id="PRO_5045607645" evidence="1">
    <location>
        <begin position="24"/>
        <end position="128"/>
    </location>
</feature>
<comment type="caution">
    <text evidence="2">The sequence shown here is derived from an EMBL/GenBank/DDBJ whole genome shotgun (WGS) entry which is preliminary data.</text>
</comment>
<dbReference type="EMBL" id="JAUOZS010000001">
    <property type="protein sequence ID" value="MDT8900142.1"/>
    <property type="molecule type" value="Genomic_DNA"/>
</dbReference>
<dbReference type="Proteomes" id="UP001254848">
    <property type="component" value="Unassembled WGS sequence"/>
</dbReference>
<evidence type="ECO:0000256" key="1">
    <source>
        <dbReference type="SAM" id="SignalP"/>
    </source>
</evidence>
<keyword evidence="1" id="KW-0732">Signal</keyword>
<dbReference type="Pfam" id="PF10925">
    <property type="entry name" value="DUF2680"/>
    <property type="match status" value="1"/>
</dbReference>
<gene>
    <name evidence="2" type="ORF">Q4T40_02685</name>
</gene>
<evidence type="ECO:0000313" key="3">
    <source>
        <dbReference type="Proteomes" id="UP001254848"/>
    </source>
</evidence>
<name>A0ABU3NTK8_9FIRM</name>
<organism evidence="2 3">
    <name type="scientific">Anaeroselena agilis</name>
    <dbReference type="NCBI Taxonomy" id="3063788"/>
    <lineage>
        <taxon>Bacteria</taxon>
        <taxon>Bacillati</taxon>
        <taxon>Bacillota</taxon>
        <taxon>Negativicutes</taxon>
        <taxon>Acetonemataceae</taxon>
        <taxon>Anaeroselena</taxon>
    </lineage>
</organism>